<dbReference type="PANTHER" id="PTHR30461:SF2">
    <property type="entry name" value="SERINE RECOMBINASE PINE-RELATED"/>
    <property type="match status" value="1"/>
</dbReference>
<keyword evidence="2" id="KW-0233">DNA recombination</keyword>
<name>A0ABT0F8X7_9PSED</name>
<dbReference type="PANTHER" id="PTHR30461">
    <property type="entry name" value="DNA-INVERTASE FROM LAMBDOID PROPHAGE"/>
    <property type="match status" value="1"/>
</dbReference>
<proteinExistence type="predicted"/>
<dbReference type="InterPro" id="IPR050639">
    <property type="entry name" value="SSR_resolvase"/>
</dbReference>
<dbReference type="SUPFAM" id="SSF53041">
    <property type="entry name" value="Resolvase-like"/>
    <property type="match status" value="1"/>
</dbReference>
<reference evidence="4 5" key="1">
    <citation type="submission" date="2022-02" db="EMBL/GenBank/DDBJ databases">
        <title>Comparative genomics of the first Antarctic Pseudomonas spp. capable of biotransforming 2,4,6-Trinitrotoluene.</title>
        <authorList>
            <person name="Cabrera M.A."/>
            <person name="Marquez S.L."/>
            <person name="Perez-Donoso J.M."/>
        </authorList>
    </citation>
    <scope>NUCLEOTIDE SEQUENCE [LARGE SCALE GENOMIC DNA]</scope>
    <source>
        <strain evidence="4 5">TNT19</strain>
    </source>
</reference>
<feature type="domain" description="Resolvase/invertase-type recombinase catalytic" evidence="3">
    <location>
        <begin position="3"/>
        <end position="137"/>
    </location>
</feature>
<gene>
    <name evidence="4" type="ORF">L9059_28705</name>
</gene>
<accession>A0ABT0F8X7</accession>
<dbReference type="Proteomes" id="UP001299876">
    <property type="component" value="Unassembled WGS sequence"/>
</dbReference>
<dbReference type="InterPro" id="IPR006119">
    <property type="entry name" value="Resolv_N"/>
</dbReference>
<evidence type="ECO:0000256" key="2">
    <source>
        <dbReference type="ARBA" id="ARBA00023172"/>
    </source>
</evidence>
<evidence type="ECO:0000259" key="3">
    <source>
        <dbReference type="SMART" id="SM00857"/>
    </source>
</evidence>
<keyword evidence="1" id="KW-0238">DNA-binding</keyword>
<dbReference type="EMBL" id="JAKNRW010000051">
    <property type="protein sequence ID" value="MCK1794094.1"/>
    <property type="molecule type" value="Genomic_DNA"/>
</dbReference>
<dbReference type="Gene3D" id="3.40.50.1390">
    <property type="entry name" value="Resolvase, N-terminal catalytic domain"/>
    <property type="match status" value="1"/>
</dbReference>
<evidence type="ECO:0000256" key="1">
    <source>
        <dbReference type="ARBA" id="ARBA00023125"/>
    </source>
</evidence>
<evidence type="ECO:0000313" key="5">
    <source>
        <dbReference type="Proteomes" id="UP001299876"/>
    </source>
</evidence>
<comment type="caution">
    <text evidence="4">The sequence shown here is derived from an EMBL/GenBank/DDBJ whole genome shotgun (WGS) entry which is preliminary data.</text>
</comment>
<dbReference type="Pfam" id="PF00239">
    <property type="entry name" value="Resolvase"/>
    <property type="match status" value="1"/>
</dbReference>
<evidence type="ECO:0000313" key="4">
    <source>
        <dbReference type="EMBL" id="MCK1794094.1"/>
    </source>
</evidence>
<dbReference type="CDD" id="cd00338">
    <property type="entry name" value="Ser_Recombinase"/>
    <property type="match status" value="1"/>
</dbReference>
<dbReference type="SMART" id="SM00857">
    <property type="entry name" value="Resolvase"/>
    <property type="match status" value="1"/>
</dbReference>
<protein>
    <submittedName>
        <fullName evidence="4">Recombinase family protein</fullName>
    </submittedName>
</protein>
<dbReference type="RefSeq" id="WP_247294370.1">
    <property type="nucleotide sequence ID" value="NZ_JAKNRW010000051.1"/>
</dbReference>
<dbReference type="InterPro" id="IPR036162">
    <property type="entry name" value="Resolvase-like_N_sf"/>
</dbReference>
<keyword evidence="5" id="KW-1185">Reference proteome</keyword>
<organism evidence="4 5">
    <name type="scientific">Pseudomonas violetae</name>
    <dbReference type="NCBI Taxonomy" id="2915813"/>
    <lineage>
        <taxon>Bacteria</taxon>
        <taxon>Pseudomonadati</taxon>
        <taxon>Pseudomonadota</taxon>
        <taxon>Gammaproteobacteria</taxon>
        <taxon>Pseudomonadales</taxon>
        <taxon>Pseudomonadaceae</taxon>
        <taxon>Pseudomonas</taxon>
    </lineage>
</organism>
<sequence length="233" mass="25366">MEVVAYYRVSTGAQEKSGLGLEAQVDYVHSAARQQGWKVVAEYTETVSGTIAPQDRPECKKALAHGLPVLVAKLDRIGRDVGHIAELMKRTSLKVATMPLADNFQLHLFAALAEQERSFIASRTRDALAALKARADDGDVASIEKLARRAGALVMGRTQANRDKASKAILERVTTWTESVRDPIDLCIRKGATTLQQVADCLNDKGIGTSRGGEWSSMQVSRVMKSLSLSFPL</sequence>